<dbReference type="InterPro" id="IPR000421">
    <property type="entry name" value="FA58C"/>
</dbReference>
<dbReference type="Gene3D" id="2.60.120.200">
    <property type="match status" value="3"/>
</dbReference>
<dbReference type="PANTHER" id="PTHR42535:SF2">
    <property type="entry name" value="CHROMOSOME UNDETERMINED SCAFFOLD_146, WHOLE GENOME SHOTGUN SEQUENCE"/>
    <property type="match status" value="1"/>
</dbReference>
<feature type="chain" id="PRO_5015843977" description="F5/8 type C domain-containing protein" evidence="4">
    <location>
        <begin position="22"/>
        <end position="1472"/>
    </location>
</feature>
<evidence type="ECO:0000259" key="5">
    <source>
        <dbReference type="PROSITE" id="PS50022"/>
    </source>
</evidence>
<feature type="region of interest" description="Disordered" evidence="3">
    <location>
        <begin position="1101"/>
        <end position="1122"/>
    </location>
</feature>
<dbReference type="Gene3D" id="2.60.120.260">
    <property type="entry name" value="Galactose-binding domain-like"/>
    <property type="match status" value="2"/>
</dbReference>
<protein>
    <recommendedName>
        <fullName evidence="5">F5/8 type C domain-containing protein</fullName>
    </recommendedName>
</protein>
<dbReference type="PROSITE" id="PS50022">
    <property type="entry name" value="FA58C_3"/>
    <property type="match status" value="2"/>
</dbReference>
<reference evidence="6 7" key="1">
    <citation type="submission" date="2018-05" db="EMBL/GenBank/DDBJ databases">
        <title>Paenibacillus flagellatus sp. nov., isolated from selenium mineral soil.</title>
        <authorList>
            <person name="Dai X."/>
        </authorList>
    </citation>
    <scope>NUCLEOTIDE SEQUENCE [LARGE SCALE GENOMIC DNA]</scope>
    <source>
        <strain evidence="6 7">DXL2</strain>
    </source>
</reference>
<feature type="signal peptide" evidence="4">
    <location>
        <begin position="1"/>
        <end position="21"/>
    </location>
</feature>
<proteinExistence type="predicted"/>
<feature type="domain" description="F5/8 type C" evidence="5">
    <location>
        <begin position="197"/>
        <end position="312"/>
    </location>
</feature>
<feature type="domain" description="F5/8 type C" evidence="5">
    <location>
        <begin position="21"/>
        <end position="168"/>
    </location>
</feature>
<evidence type="ECO:0000256" key="3">
    <source>
        <dbReference type="SAM" id="MobiDB-lite"/>
    </source>
</evidence>
<dbReference type="Pfam" id="PF00754">
    <property type="entry name" value="F5_F8_type_C"/>
    <property type="match status" value="2"/>
</dbReference>
<keyword evidence="1 4" id="KW-0732">Signal</keyword>
<dbReference type="InterPro" id="IPR013320">
    <property type="entry name" value="ConA-like_dom_sf"/>
</dbReference>
<dbReference type="SMART" id="SM00560">
    <property type="entry name" value="LamGL"/>
    <property type="match status" value="2"/>
</dbReference>
<dbReference type="Proteomes" id="UP000247476">
    <property type="component" value="Unassembled WGS sequence"/>
</dbReference>
<dbReference type="EMBL" id="QJVJ01000007">
    <property type="protein sequence ID" value="PYI53444.1"/>
    <property type="molecule type" value="Genomic_DNA"/>
</dbReference>
<evidence type="ECO:0000313" key="7">
    <source>
        <dbReference type="Proteomes" id="UP000247476"/>
    </source>
</evidence>
<accession>A0A2V5K684</accession>
<dbReference type="SUPFAM" id="SSF49785">
    <property type="entry name" value="Galactose-binding domain-like"/>
    <property type="match status" value="2"/>
</dbReference>
<keyword evidence="7" id="KW-1185">Reference proteome</keyword>
<evidence type="ECO:0000256" key="1">
    <source>
        <dbReference type="ARBA" id="ARBA00022729"/>
    </source>
</evidence>
<dbReference type="Pfam" id="PF13385">
    <property type="entry name" value="Laminin_G_3"/>
    <property type="match status" value="3"/>
</dbReference>
<dbReference type="SUPFAM" id="SSF49899">
    <property type="entry name" value="Concanavalin A-like lectins/glucanases"/>
    <property type="match status" value="3"/>
</dbReference>
<comment type="caution">
    <text evidence="6">The sequence shown here is derived from an EMBL/GenBank/DDBJ whole genome shotgun (WGS) entry which is preliminary data.</text>
</comment>
<evidence type="ECO:0000256" key="2">
    <source>
        <dbReference type="ARBA" id="ARBA00023157"/>
    </source>
</evidence>
<dbReference type="InterPro" id="IPR006558">
    <property type="entry name" value="LamG-like"/>
</dbReference>
<organism evidence="6 7">
    <name type="scientific">Paenibacillus flagellatus</name>
    <dbReference type="NCBI Taxonomy" id="2211139"/>
    <lineage>
        <taxon>Bacteria</taxon>
        <taxon>Bacillati</taxon>
        <taxon>Bacillota</taxon>
        <taxon>Bacilli</taxon>
        <taxon>Bacillales</taxon>
        <taxon>Paenibacillaceae</taxon>
        <taxon>Paenibacillus</taxon>
    </lineage>
</organism>
<name>A0A2V5K684_9BACL</name>
<dbReference type="PANTHER" id="PTHR42535">
    <property type="entry name" value="OOKINETE PROTEIN, PUTATIVE-RELATED"/>
    <property type="match status" value="1"/>
</dbReference>
<sequence>MALALLGAALAGWAAAAPARADAPGGEPVAVTAPAYPAIALARASAEASAPGHEAELAIDGDPGTYWDASLGTGNGVWWKAEMDRVHDVDRVVVRTYADGTRYYRYRVETSLDGTTWTTAAEKTDDAIATSSGTVHPIGRAARYVKVTMTFNSANNSVHLAEFAAYGSPSDELTSGKRAWADDSEAGHGAELAIDADATNASYWSAYVNRQAATQAEDGEYWYVDLAGDYRIDAVSVRQYVDGSRSYTYSVQASRDGLHWHPVAAKTDFRAATDVGDWYAAGGVQARYLRMHMTGNTANDAVHLSDFEAYGGPVRPYAEAVRWSMEDDGARMRDGAGDADGVPIDAVVADGFRGRALQFDGVRSRLAIDRPDLPGPWTAAFWVYRQDSPNAAAILMESAAASLRLEQEGGANKAGFTLYGTADYTFDYTVPLQTWTHLAYVSDGAGMKLYADGTLVGSVPNAAVPLPMRSLGAAFHSMKGRLDEVRLFDRALTDAQIAELVDRDALRVEAQPDEPSYAAGERVTMSLRLSNGSAKPITAMKVTARIVDPDLPQPLADVELASGVTVAPGQSVELPERLLRQLGTSEPDQAYAVRLFVHRPGGAVDEFDGGFFRVGGTGALHTYEIERFTHGGVPVYALDGGMSAEYTVEKALENLSAGTSHSWYVSGPGQGPNPVRAEPSFLKQSVERTTSYYDQWLGANTPFDTVIVSTGVASVPYLSRAMKAPVLPLHYLASVDGVFEVETMLKQARKDGMRAYATIGHDGSVPDAGVAWIKLLSVPQAYIDFLVRHQVRHVVFVGSEGLLGETTAKRIVSAAAAASESMEPADGDMYVIYPNKGSSADLAELRTKLPDLGRYSLEGKYRKASDWESGIVRPQIAAFVDGIRSGTPIAAMTGLFDQVGNLYEAASRIMLDFYKKNEAVLTAGNPGSLPVRGIVLNPYLIAHPFYESRIGYVPYLFWQGNDPASVANDFVAVNLKRTILSRFPNAAVEQLPVWIDATNNFGGYRAEALRDALLAAGFANVETYDRTADEVWADDGKTAPVERIAQQLAAAAPGELQAWDDQLAPLTPDDIAKYGESLIEPGPNERIGLLASWRFDEPAATAGAGTDRSAAADGSGNGRDATIRGAVRTSAGKSGGALRFDGDDDVVYTGLPDSAATWWTAALWVKREDNPNSSSVLFNSGEASVRLEQASFSNRVGLTDYAASADYTFDYEAPVGQWTHLAFVGTPAGTTLYVNGQPRDTIAAAIPLPADTIGHSFNSLKGTVDEIKLFGKALPPEAIQSLYEGLFLQLDFEQTVGNAVYDASGLSHSGMLSGVSLAAAGKHGNGAVFDGLDSHIRLDRANVHGPWTAAMWVKRADSPHRSAKLLVSPSTSLALEQEGYTNRLGFTRYGVADYTFTYEAPVGVWTHVAFVSDGSSVSLYANGVLQQSIASDIPLPLQYVGNTYYPLEGTIDDLHVYERALGASEIAALAVP</sequence>
<dbReference type="InterPro" id="IPR008979">
    <property type="entry name" value="Galactose-bd-like_sf"/>
</dbReference>
<evidence type="ECO:0000256" key="4">
    <source>
        <dbReference type="SAM" id="SignalP"/>
    </source>
</evidence>
<gene>
    <name evidence="6" type="ORF">DLM86_16860</name>
</gene>
<keyword evidence="2" id="KW-1015">Disulfide bond</keyword>
<evidence type="ECO:0000313" key="6">
    <source>
        <dbReference type="EMBL" id="PYI53444.1"/>
    </source>
</evidence>